<evidence type="ECO:0000313" key="4">
    <source>
        <dbReference type="EMBL" id="RTQ30797.1"/>
    </source>
</evidence>
<keyword evidence="5" id="KW-1185">Reference proteome</keyword>
<dbReference type="AlphaFoldDB" id="A0A3S0HAC2"/>
<dbReference type="GO" id="GO:0016787">
    <property type="term" value="F:hydrolase activity"/>
    <property type="evidence" value="ECO:0007669"/>
    <property type="project" value="UniProtKB-KW"/>
</dbReference>
<dbReference type="InterPro" id="IPR036663">
    <property type="entry name" value="Fumarylacetoacetase_C_sf"/>
</dbReference>
<protein>
    <submittedName>
        <fullName evidence="4">FAA hydrolase family protein</fullName>
    </submittedName>
</protein>
<feature type="region of interest" description="Disordered" evidence="1">
    <location>
        <begin position="335"/>
        <end position="367"/>
    </location>
</feature>
<dbReference type="OrthoDB" id="9775905at2"/>
<keyword evidence="4" id="KW-0378">Hydrolase</keyword>
<evidence type="ECO:0000259" key="2">
    <source>
        <dbReference type="Pfam" id="PF01557"/>
    </source>
</evidence>
<dbReference type="PANTHER" id="PTHR43211:SF1">
    <property type="entry name" value="BLL6422 PROTEIN"/>
    <property type="match status" value="1"/>
</dbReference>
<name>A0A3S0HAC2_9BURK</name>
<feature type="compositionally biased region" description="Acidic residues" evidence="1">
    <location>
        <begin position="354"/>
        <end position="367"/>
    </location>
</feature>
<evidence type="ECO:0000313" key="5">
    <source>
        <dbReference type="Proteomes" id="UP000267418"/>
    </source>
</evidence>
<feature type="domain" description="Fumarylacetoacetase N-terminal" evidence="3">
    <location>
        <begin position="1"/>
        <end position="78"/>
    </location>
</feature>
<dbReference type="Pfam" id="PF18288">
    <property type="entry name" value="FAA_hydro_N_2"/>
    <property type="match status" value="1"/>
</dbReference>
<dbReference type="Proteomes" id="UP000267418">
    <property type="component" value="Unassembled WGS sequence"/>
</dbReference>
<dbReference type="EMBL" id="RXOE01000011">
    <property type="protein sequence ID" value="RTQ30797.1"/>
    <property type="molecule type" value="Genomic_DNA"/>
</dbReference>
<evidence type="ECO:0000256" key="1">
    <source>
        <dbReference type="SAM" id="MobiDB-lite"/>
    </source>
</evidence>
<evidence type="ECO:0000259" key="3">
    <source>
        <dbReference type="Pfam" id="PF18288"/>
    </source>
</evidence>
<sequence>MKLATLKDGSRDGQLVVVSRDLTLAHYATGIANRLQQVLDDWGFMSPQLQDLYASLNAGRARHAFPFDPSMCMAPLPRAYQWADGSAYINHVELVRKARNAEVPESFYTDPLMYQGGSDDFLGPTDDVVVPSEAMGIDFEAEIAVVTGDVRMGATPEQALEGIRLVMLANDVSLRNLIPAELAKGFGFFQSKPATAFSPVAVTLDELGEAWQQGRVHLALQSSWNGRKVGMCDAGPEMTFHFGQLIAHIAKTRNVRAGSIVGSGTVSNKGVEKNGHMDWPKGYSCIAEKRCIETIQTGQPYTDFMKFGDTIRIEMKGLDGRSLFGAIDQEIVSTAGRPKEAPVSLVKPQQAGEVGDEAPQAEEASED</sequence>
<dbReference type="InterPro" id="IPR011234">
    <property type="entry name" value="Fumarylacetoacetase-like_C"/>
</dbReference>
<reference evidence="4 5" key="1">
    <citation type="submission" date="2018-12" db="EMBL/GenBank/DDBJ databases">
        <title>The genome of Variovorax gossypii DSM 100435.</title>
        <authorList>
            <person name="Gao J."/>
            <person name="Sun J."/>
        </authorList>
    </citation>
    <scope>NUCLEOTIDE SEQUENCE [LARGE SCALE GENOMIC DNA]</scope>
    <source>
        <strain evidence="4 5">DSM 100435</strain>
    </source>
</reference>
<feature type="domain" description="Fumarylacetoacetase-like C-terminal" evidence="2">
    <location>
        <begin position="82"/>
        <end position="318"/>
    </location>
</feature>
<dbReference type="Gene3D" id="3.90.850.10">
    <property type="entry name" value="Fumarylacetoacetase-like, C-terminal domain"/>
    <property type="match status" value="1"/>
</dbReference>
<dbReference type="RefSeq" id="WP_093206471.1">
    <property type="nucleotide sequence ID" value="NZ_RXOE01000011.1"/>
</dbReference>
<accession>A0A3S0HAC2</accession>
<dbReference type="PANTHER" id="PTHR43211">
    <property type="entry name" value="FUMARYLACETOACETATE HYDROLASE"/>
    <property type="match status" value="1"/>
</dbReference>
<proteinExistence type="predicted"/>
<dbReference type="SUPFAM" id="SSF56529">
    <property type="entry name" value="FAH"/>
    <property type="match status" value="1"/>
</dbReference>
<gene>
    <name evidence="4" type="ORF">EJP69_27560</name>
</gene>
<dbReference type="InterPro" id="IPR041072">
    <property type="entry name" value="FAA_hydro_N"/>
</dbReference>
<dbReference type="Pfam" id="PF01557">
    <property type="entry name" value="FAA_hydrolase"/>
    <property type="match status" value="1"/>
</dbReference>
<organism evidence="4 5">
    <name type="scientific">Variovorax gossypii</name>
    <dbReference type="NCBI Taxonomy" id="1679495"/>
    <lineage>
        <taxon>Bacteria</taxon>
        <taxon>Pseudomonadati</taxon>
        <taxon>Pseudomonadota</taxon>
        <taxon>Betaproteobacteria</taxon>
        <taxon>Burkholderiales</taxon>
        <taxon>Comamonadaceae</taxon>
        <taxon>Variovorax</taxon>
    </lineage>
</organism>
<comment type="caution">
    <text evidence="4">The sequence shown here is derived from an EMBL/GenBank/DDBJ whole genome shotgun (WGS) entry which is preliminary data.</text>
</comment>